<organism evidence="7 8">
    <name type="scientific">Umbelopsis vinacea</name>
    <dbReference type="NCBI Taxonomy" id="44442"/>
    <lineage>
        <taxon>Eukaryota</taxon>
        <taxon>Fungi</taxon>
        <taxon>Fungi incertae sedis</taxon>
        <taxon>Mucoromycota</taxon>
        <taxon>Mucoromycotina</taxon>
        <taxon>Umbelopsidomycetes</taxon>
        <taxon>Umbelopsidales</taxon>
        <taxon>Umbelopsidaceae</taxon>
        <taxon>Umbelopsis</taxon>
    </lineage>
</organism>
<dbReference type="Pfam" id="PF07690">
    <property type="entry name" value="MFS_1"/>
    <property type="match status" value="1"/>
</dbReference>
<feature type="transmembrane region" description="Helical" evidence="6">
    <location>
        <begin position="139"/>
        <end position="158"/>
    </location>
</feature>
<feature type="transmembrane region" description="Helical" evidence="6">
    <location>
        <begin position="391"/>
        <end position="411"/>
    </location>
</feature>
<keyword evidence="8" id="KW-1185">Reference proteome</keyword>
<keyword evidence="2" id="KW-0813">Transport</keyword>
<evidence type="ECO:0000256" key="4">
    <source>
        <dbReference type="ARBA" id="ARBA00022989"/>
    </source>
</evidence>
<dbReference type="OrthoDB" id="1935484at2759"/>
<sequence>MSRQPLLNGSAQLSYTTAAISELPIKDETLDIDEISVSSQSDLPLTSTIGYVPELKWTVEEEDAVRNKIDVRLMSFVLLMTFVLNMDRTNISNAISDGLPADLGFDIDGVNKGTLVYAFVFTLFTLPSNIIVKRIGANLWIPLIMTSWGIVTWAHVFITDFKGYLIVRVLIAATEAGFIPACLTYLTGFYKTNELATRLAWFWGVQAFASAFSGLLSFGIFRMAGVAGLPGWKWLFLLDGVATDIVGFVALNWLNPTLFIPSPLSLYLPTALSTPNRLSFGKKTWFTERELQIAVTRLIRDDQTKSEQYRHITFDDVKQTVLDTRLWTHLLITFIGIMPNGPINTYLPTMIKQSGFSVYVANLLAAPTYLVNLVFSIVIAKAADRYGNTSLFALIGVTWNLTGFLLLEYLPVDASRWAMYSAAFVAASSPSWHGMQIAWMASNLAPIGKRTLALGAVIGAANICGVPGSQIYQAYDAPRFYHGNKILIGLCLTTMTLFLLQRTRYILTNKHREKKWSSMTHEQRQDYELNTTHKGSERLDFRFRL</sequence>
<keyword evidence="4 6" id="KW-1133">Transmembrane helix</keyword>
<dbReference type="GO" id="GO:0022857">
    <property type="term" value="F:transmembrane transporter activity"/>
    <property type="evidence" value="ECO:0007669"/>
    <property type="project" value="InterPro"/>
</dbReference>
<evidence type="ECO:0000256" key="6">
    <source>
        <dbReference type="SAM" id="Phobius"/>
    </source>
</evidence>
<feature type="transmembrane region" description="Helical" evidence="6">
    <location>
        <begin position="451"/>
        <end position="475"/>
    </location>
</feature>
<dbReference type="AlphaFoldDB" id="A0A8H7UMS6"/>
<dbReference type="GO" id="GO:0016020">
    <property type="term" value="C:membrane"/>
    <property type="evidence" value="ECO:0007669"/>
    <property type="project" value="UniProtKB-SubCell"/>
</dbReference>
<evidence type="ECO:0000256" key="5">
    <source>
        <dbReference type="ARBA" id="ARBA00023136"/>
    </source>
</evidence>
<feature type="transmembrane region" description="Helical" evidence="6">
    <location>
        <begin position="417"/>
        <end position="439"/>
    </location>
</feature>
<dbReference type="EMBL" id="JAEPRA010000005">
    <property type="protein sequence ID" value="KAG2185498.1"/>
    <property type="molecule type" value="Genomic_DNA"/>
</dbReference>
<reference evidence="7" key="1">
    <citation type="submission" date="2020-12" db="EMBL/GenBank/DDBJ databases">
        <title>Metabolic potential, ecology and presence of endohyphal bacteria is reflected in genomic diversity of Mucoromycotina.</title>
        <authorList>
            <person name="Muszewska A."/>
            <person name="Okrasinska A."/>
            <person name="Steczkiewicz K."/>
            <person name="Drgas O."/>
            <person name="Orlowska M."/>
            <person name="Perlinska-Lenart U."/>
            <person name="Aleksandrzak-Piekarczyk T."/>
            <person name="Szatraj K."/>
            <person name="Zielenkiewicz U."/>
            <person name="Pilsyk S."/>
            <person name="Malc E."/>
            <person name="Mieczkowski P."/>
            <person name="Kruszewska J.S."/>
            <person name="Biernat P."/>
            <person name="Pawlowska J."/>
        </authorList>
    </citation>
    <scope>NUCLEOTIDE SEQUENCE</scope>
    <source>
        <strain evidence="7">WA0000051536</strain>
    </source>
</reference>
<name>A0A8H7UMS6_9FUNG</name>
<evidence type="ECO:0000256" key="1">
    <source>
        <dbReference type="ARBA" id="ARBA00004141"/>
    </source>
</evidence>
<gene>
    <name evidence="7" type="ORF">INT44_002291</name>
</gene>
<feature type="transmembrane region" description="Helical" evidence="6">
    <location>
        <begin position="481"/>
        <end position="500"/>
    </location>
</feature>
<feature type="transmembrane region" description="Helical" evidence="6">
    <location>
        <begin position="164"/>
        <end position="187"/>
    </location>
</feature>
<feature type="transmembrane region" description="Helical" evidence="6">
    <location>
        <begin position="199"/>
        <end position="222"/>
    </location>
</feature>
<evidence type="ECO:0000313" key="8">
    <source>
        <dbReference type="Proteomes" id="UP000612746"/>
    </source>
</evidence>
<evidence type="ECO:0000313" key="7">
    <source>
        <dbReference type="EMBL" id="KAG2185498.1"/>
    </source>
</evidence>
<keyword evidence="3 6" id="KW-0812">Transmembrane</keyword>
<feature type="transmembrane region" description="Helical" evidence="6">
    <location>
        <begin position="326"/>
        <end position="347"/>
    </location>
</feature>
<dbReference type="Gene3D" id="1.20.1250.20">
    <property type="entry name" value="MFS general substrate transporter like domains"/>
    <property type="match status" value="2"/>
</dbReference>
<protein>
    <recommendedName>
        <fullName evidence="9">Major facilitator superfamily (MFS) profile domain-containing protein</fullName>
    </recommendedName>
</protein>
<comment type="caution">
    <text evidence="7">The sequence shown here is derived from an EMBL/GenBank/DDBJ whole genome shotgun (WGS) entry which is preliminary data.</text>
</comment>
<evidence type="ECO:0000256" key="2">
    <source>
        <dbReference type="ARBA" id="ARBA00022448"/>
    </source>
</evidence>
<keyword evidence="5 6" id="KW-0472">Membrane</keyword>
<feature type="transmembrane region" description="Helical" evidence="6">
    <location>
        <begin position="359"/>
        <end position="379"/>
    </location>
</feature>
<proteinExistence type="predicted"/>
<dbReference type="SUPFAM" id="SSF103473">
    <property type="entry name" value="MFS general substrate transporter"/>
    <property type="match status" value="1"/>
</dbReference>
<dbReference type="InterPro" id="IPR036259">
    <property type="entry name" value="MFS_trans_sf"/>
</dbReference>
<dbReference type="Proteomes" id="UP000612746">
    <property type="component" value="Unassembled WGS sequence"/>
</dbReference>
<comment type="subcellular location">
    <subcellularLocation>
        <location evidence="1">Membrane</location>
        <topology evidence="1">Multi-pass membrane protein</topology>
    </subcellularLocation>
</comment>
<accession>A0A8H7UMS6</accession>
<dbReference type="InterPro" id="IPR011701">
    <property type="entry name" value="MFS"/>
</dbReference>
<feature type="transmembrane region" description="Helical" evidence="6">
    <location>
        <begin position="115"/>
        <end position="132"/>
    </location>
</feature>
<evidence type="ECO:0000256" key="3">
    <source>
        <dbReference type="ARBA" id="ARBA00022692"/>
    </source>
</evidence>
<dbReference type="PANTHER" id="PTHR43791:SF86">
    <property type="entry name" value="MAJOR FACILITATOR SUPERFAMILY (MFS) PROFILE DOMAIN-CONTAINING PROTEIN"/>
    <property type="match status" value="1"/>
</dbReference>
<evidence type="ECO:0008006" key="9">
    <source>
        <dbReference type="Google" id="ProtNLM"/>
    </source>
</evidence>
<dbReference type="PANTHER" id="PTHR43791">
    <property type="entry name" value="PERMEASE-RELATED"/>
    <property type="match status" value="1"/>
</dbReference>